<dbReference type="Pfam" id="PF00528">
    <property type="entry name" value="BPD_transp_1"/>
    <property type="match status" value="1"/>
</dbReference>
<evidence type="ECO:0000256" key="1">
    <source>
        <dbReference type="ARBA" id="ARBA00004651"/>
    </source>
</evidence>
<evidence type="ECO:0000313" key="10">
    <source>
        <dbReference type="Proteomes" id="UP000277811"/>
    </source>
</evidence>
<dbReference type="OrthoDB" id="9772609at2"/>
<proteinExistence type="inferred from homology"/>
<dbReference type="InterPro" id="IPR035906">
    <property type="entry name" value="MetI-like_sf"/>
</dbReference>
<keyword evidence="5 7" id="KW-1133">Transmembrane helix</keyword>
<feature type="transmembrane region" description="Helical" evidence="7">
    <location>
        <begin position="240"/>
        <end position="261"/>
    </location>
</feature>
<keyword evidence="10" id="KW-1185">Reference proteome</keyword>
<evidence type="ECO:0000256" key="7">
    <source>
        <dbReference type="RuleBase" id="RU363032"/>
    </source>
</evidence>
<comment type="similarity">
    <text evidence="7">Belongs to the binding-protein-dependent transport system permease family.</text>
</comment>
<dbReference type="Proteomes" id="UP000277811">
    <property type="component" value="Unassembled WGS sequence"/>
</dbReference>
<feature type="transmembrane region" description="Helical" evidence="7">
    <location>
        <begin position="138"/>
        <end position="161"/>
    </location>
</feature>
<evidence type="ECO:0000256" key="6">
    <source>
        <dbReference type="ARBA" id="ARBA00023136"/>
    </source>
</evidence>
<feature type="domain" description="ABC transmembrane type-1" evidence="8">
    <location>
        <begin position="70"/>
        <end position="261"/>
    </location>
</feature>
<reference evidence="9 10" key="1">
    <citation type="submission" date="2018-06" db="EMBL/GenBank/DDBJ databases">
        <authorList>
            <person name="Strepis N."/>
        </authorList>
    </citation>
    <scope>NUCLEOTIDE SEQUENCE [LARGE SCALE GENOMIC DNA]</scope>
    <source>
        <strain evidence="9">LUCI</strain>
    </source>
</reference>
<dbReference type="AlphaFoldDB" id="A0A498R3F8"/>
<dbReference type="InterPro" id="IPR000515">
    <property type="entry name" value="MetI-like"/>
</dbReference>
<gene>
    <name evidence="9" type="ORF">LUCI_0930</name>
</gene>
<evidence type="ECO:0000259" key="8">
    <source>
        <dbReference type="PROSITE" id="PS50928"/>
    </source>
</evidence>
<keyword evidence="2 7" id="KW-0813">Transport</keyword>
<evidence type="ECO:0000313" key="9">
    <source>
        <dbReference type="EMBL" id="VBB05719.1"/>
    </source>
</evidence>
<dbReference type="EMBL" id="UPPP01000058">
    <property type="protein sequence ID" value="VBB05719.1"/>
    <property type="molecule type" value="Genomic_DNA"/>
</dbReference>
<dbReference type="PANTHER" id="PTHR43744:SF12">
    <property type="entry name" value="ABC TRANSPORTER PERMEASE PROTEIN MG189-RELATED"/>
    <property type="match status" value="1"/>
</dbReference>
<feature type="transmembrane region" description="Helical" evidence="7">
    <location>
        <begin position="105"/>
        <end position="126"/>
    </location>
</feature>
<dbReference type="PROSITE" id="PS50928">
    <property type="entry name" value="ABC_TM1"/>
    <property type="match status" value="1"/>
</dbReference>
<protein>
    <recommendedName>
        <fullName evidence="8">ABC transmembrane type-1 domain-containing protein</fullName>
    </recommendedName>
</protein>
<evidence type="ECO:0000256" key="2">
    <source>
        <dbReference type="ARBA" id="ARBA00022448"/>
    </source>
</evidence>
<dbReference type="Gene3D" id="1.10.3720.10">
    <property type="entry name" value="MetI-like"/>
    <property type="match status" value="1"/>
</dbReference>
<keyword evidence="4 7" id="KW-0812">Transmembrane</keyword>
<dbReference type="RefSeq" id="WP_122626694.1">
    <property type="nucleotide sequence ID" value="NZ_UPPP01000058.1"/>
</dbReference>
<evidence type="ECO:0000256" key="3">
    <source>
        <dbReference type="ARBA" id="ARBA00022475"/>
    </source>
</evidence>
<dbReference type="SUPFAM" id="SSF161098">
    <property type="entry name" value="MetI-like"/>
    <property type="match status" value="1"/>
</dbReference>
<feature type="transmembrane region" description="Helical" evidence="7">
    <location>
        <begin position="182"/>
        <end position="207"/>
    </location>
</feature>
<organism evidence="9 10">
    <name type="scientific">Lucifera butyrica</name>
    <dbReference type="NCBI Taxonomy" id="1351585"/>
    <lineage>
        <taxon>Bacteria</taxon>
        <taxon>Bacillati</taxon>
        <taxon>Bacillota</taxon>
        <taxon>Negativicutes</taxon>
        <taxon>Veillonellales</taxon>
        <taxon>Veillonellaceae</taxon>
        <taxon>Lucifera</taxon>
    </lineage>
</organism>
<keyword evidence="3" id="KW-1003">Cell membrane</keyword>
<dbReference type="GO" id="GO:0055085">
    <property type="term" value="P:transmembrane transport"/>
    <property type="evidence" value="ECO:0007669"/>
    <property type="project" value="InterPro"/>
</dbReference>
<feature type="transmembrane region" description="Helical" evidence="7">
    <location>
        <begin position="7"/>
        <end position="31"/>
    </location>
</feature>
<accession>A0A498R3F8</accession>
<name>A0A498R3F8_9FIRM</name>
<feature type="transmembrane region" description="Helical" evidence="7">
    <location>
        <begin position="71"/>
        <end position="93"/>
    </location>
</feature>
<sequence>MKVKQNAVSMATTAILIIAALYTVFPVYMAVVNSFKTQSELYSSVLSFPSHITLENYRQAFIKMDFVRVTFNTLVITVGSVAGIILAGSLAGYKLARVRGRVSSLLYILFTASMLVPFQSIMIPLVKIAKFFDLNGSVWGLPLIYIGLGVNMAIFLYYGFAKLLPKELEEAALVDGCNQFQMFFYIVFPLLKPITATIAILDVLWIWNDFLLPLVMISNVKNYTLILASNMFFGKYNVEWPNILAALVLTLIPVVIFYSLFQKNIIKGITSGAVKG</sequence>
<dbReference type="PANTHER" id="PTHR43744">
    <property type="entry name" value="ABC TRANSPORTER PERMEASE PROTEIN MG189-RELATED-RELATED"/>
    <property type="match status" value="1"/>
</dbReference>
<dbReference type="GO" id="GO:0005886">
    <property type="term" value="C:plasma membrane"/>
    <property type="evidence" value="ECO:0007669"/>
    <property type="project" value="UniProtKB-SubCell"/>
</dbReference>
<evidence type="ECO:0000256" key="5">
    <source>
        <dbReference type="ARBA" id="ARBA00022989"/>
    </source>
</evidence>
<comment type="subcellular location">
    <subcellularLocation>
        <location evidence="1 7">Cell membrane</location>
        <topology evidence="1 7">Multi-pass membrane protein</topology>
    </subcellularLocation>
</comment>
<dbReference type="CDD" id="cd06261">
    <property type="entry name" value="TM_PBP2"/>
    <property type="match status" value="1"/>
</dbReference>
<evidence type="ECO:0000256" key="4">
    <source>
        <dbReference type="ARBA" id="ARBA00022692"/>
    </source>
</evidence>
<keyword evidence="6 7" id="KW-0472">Membrane</keyword>